<gene>
    <name evidence="3" type="ORF">C7450_11223</name>
</gene>
<dbReference type="InterPro" id="IPR051797">
    <property type="entry name" value="TrmB-like"/>
</dbReference>
<dbReference type="Gene3D" id="1.10.10.10">
    <property type="entry name" value="Winged helix-like DNA-binding domain superfamily/Winged helix DNA-binding domain"/>
    <property type="match status" value="1"/>
</dbReference>
<dbReference type="InterPro" id="IPR036388">
    <property type="entry name" value="WH-like_DNA-bd_sf"/>
</dbReference>
<name>A0A2V3TXS8_9HYPH</name>
<dbReference type="InterPro" id="IPR002831">
    <property type="entry name" value="Tscrpt_reg_TrmB_N"/>
</dbReference>
<keyword evidence="4" id="KW-1185">Reference proteome</keyword>
<reference evidence="3 4" key="1">
    <citation type="submission" date="2018-05" db="EMBL/GenBank/DDBJ databases">
        <title>Genomic Encyclopedia of Type Strains, Phase IV (KMG-IV): sequencing the most valuable type-strain genomes for metagenomic binning, comparative biology and taxonomic classification.</title>
        <authorList>
            <person name="Goeker M."/>
        </authorList>
    </citation>
    <scope>NUCLEOTIDE SEQUENCE [LARGE SCALE GENOMIC DNA]</scope>
    <source>
        <strain evidence="3 4">DSM 6462</strain>
    </source>
</reference>
<protein>
    <submittedName>
        <fullName evidence="3">Sugar-specific transcriptional regulator TrmB</fullName>
    </submittedName>
</protein>
<dbReference type="Proteomes" id="UP000248021">
    <property type="component" value="Unassembled WGS sequence"/>
</dbReference>
<feature type="domain" description="Transcription regulator TrmB N-terminal" evidence="2">
    <location>
        <begin position="16"/>
        <end position="80"/>
    </location>
</feature>
<dbReference type="OrthoDB" id="1493540at2"/>
<evidence type="ECO:0000313" key="3">
    <source>
        <dbReference type="EMBL" id="PXW53994.1"/>
    </source>
</evidence>
<evidence type="ECO:0000259" key="2">
    <source>
        <dbReference type="Pfam" id="PF01978"/>
    </source>
</evidence>
<feature type="region of interest" description="Disordered" evidence="1">
    <location>
        <begin position="287"/>
        <end position="314"/>
    </location>
</feature>
<accession>A0A2V3TXS8</accession>
<comment type="caution">
    <text evidence="3">The sequence shown here is derived from an EMBL/GenBank/DDBJ whole genome shotgun (WGS) entry which is preliminary data.</text>
</comment>
<evidence type="ECO:0000313" key="4">
    <source>
        <dbReference type="Proteomes" id="UP000248021"/>
    </source>
</evidence>
<evidence type="ECO:0000256" key="1">
    <source>
        <dbReference type="SAM" id="MobiDB-lite"/>
    </source>
</evidence>
<dbReference type="PANTHER" id="PTHR34293:SF1">
    <property type="entry name" value="HTH-TYPE TRANSCRIPTIONAL REGULATOR TRMBL2"/>
    <property type="match status" value="1"/>
</dbReference>
<feature type="compositionally biased region" description="Basic and acidic residues" evidence="1">
    <location>
        <begin position="289"/>
        <end position="305"/>
    </location>
</feature>
<proteinExistence type="predicted"/>
<sequence length="314" mass="35194">MALERGLQDVQRDLIAVGFSDHEAKVYVALVAIGPATAYELARQAGLPVPNTYNVIRGLMKRAATVQISARPARYIAVPPDQFFGTLASETQKRCDALVSRLSTLSPPANADYVEMLDGWNAIERRLIALIAGSTRQLVLRGPSILPAAVWEELCKAIDRKVECLFVYYGERPDLPDLPHVRLWPHEGNGASLGPDFFTICADFSSALIHSQDRQEGAFSENRSFVYLAGVFLRHELYLAEIMMRFEEEVEEAFGPALYKLRQSFGMIPLGEEIRSFVRSRLPYEPAFEPDREDFSPAKRVPKPEPRKRKAKAG</sequence>
<dbReference type="RefSeq" id="WP_110377248.1">
    <property type="nucleotide sequence ID" value="NZ_JAHBRY010000002.1"/>
</dbReference>
<dbReference type="PANTHER" id="PTHR34293">
    <property type="entry name" value="HTH-TYPE TRANSCRIPTIONAL REGULATOR TRMBL2"/>
    <property type="match status" value="1"/>
</dbReference>
<dbReference type="EMBL" id="QJJK01000012">
    <property type="protein sequence ID" value="PXW53994.1"/>
    <property type="molecule type" value="Genomic_DNA"/>
</dbReference>
<dbReference type="Pfam" id="PF01978">
    <property type="entry name" value="TrmB"/>
    <property type="match status" value="1"/>
</dbReference>
<dbReference type="AlphaFoldDB" id="A0A2V3TXS8"/>
<organism evidence="3 4">
    <name type="scientific">Chelatococcus asaccharovorans</name>
    <dbReference type="NCBI Taxonomy" id="28210"/>
    <lineage>
        <taxon>Bacteria</taxon>
        <taxon>Pseudomonadati</taxon>
        <taxon>Pseudomonadota</taxon>
        <taxon>Alphaproteobacteria</taxon>
        <taxon>Hyphomicrobiales</taxon>
        <taxon>Chelatococcaceae</taxon>
        <taxon>Chelatococcus</taxon>
    </lineage>
</organism>